<dbReference type="InterPro" id="IPR036960">
    <property type="entry name" value="T-box_sf"/>
</dbReference>
<feature type="compositionally biased region" description="Low complexity" evidence="8">
    <location>
        <begin position="64"/>
        <end position="81"/>
    </location>
</feature>
<evidence type="ECO:0000256" key="5">
    <source>
        <dbReference type="ARBA" id="ARBA00023163"/>
    </source>
</evidence>
<name>A0ABK0LP46_RAT</name>
<proteinExistence type="predicted"/>
<feature type="region of interest" description="Disordered" evidence="8">
    <location>
        <begin position="23"/>
        <end position="142"/>
    </location>
</feature>
<dbReference type="InterPro" id="IPR018186">
    <property type="entry name" value="TF_T-box_CS"/>
</dbReference>
<evidence type="ECO:0000256" key="7">
    <source>
        <dbReference type="PROSITE-ProRule" id="PRU00201"/>
    </source>
</evidence>
<dbReference type="PANTHER" id="PTHR11267:SF104">
    <property type="entry name" value="T-BOX TRANSCRIPTION FACTOR TBX1"/>
    <property type="match status" value="1"/>
</dbReference>
<feature type="compositionally biased region" description="Low complexity" evidence="8">
    <location>
        <begin position="110"/>
        <end position="139"/>
    </location>
</feature>
<feature type="compositionally biased region" description="Basic and acidic residues" evidence="8">
    <location>
        <begin position="374"/>
        <end position="389"/>
    </location>
</feature>
<dbReference type="CDD" id="cd20187">
    <property type="entry name" value="T-box_TBX1_10-like"/>
    <property type="match status" value="1"/>
</dbReference>
<dbReference type="InterPro" id="IPR008967">
    <property type="entry name" value="p53-like_TF_DNA-bd_sf"/>
</dbReference>
<feature type="region of interest" description="Disordered" evidence="8">
    <location>
        <begin position="362"/>
        <end position="449"/>
    </location>
</feature>
<keyword evidence="5" id="KW-0804">Transcription</keyword>
<dbReference type="GeneID" id="360737"/>
<dbReference type="PROSITE" id="PS50252">
    <property type="entry name" value="TBOX_3"/>
    <property type="match status" value="1"/>
</dbReference>
<dbReference type="PRINTS" id="PR00937">
    <property type="entry name" value="TBOX"/>
</dbReference>
<evidence type="ECO:0000313" key="11">
    <source>
        <dbReference type="Proteomes" id="UP000002494"/>
    </source>
</evidence>
<feature type="domain" description="T-box" evidence="9">
    <location>
        <begin position="154"/>
        <end position="337"/>
    </location>
</feature>
<evidence type="ECO:0000256" key="4">
    <source>
        <dbReference type="ARBA" id="ARBA00023125"/>
    </source>
</evidence>
<organism evidence="10 11">
    <name type="scientific">Rattus norvegicus</name>
    <name type="common">Rat</name>
    <dbReference type="NCBI Taxonomy" id="10116"/>
    <lineage>
        <taxon>Eukaryota</taxon>
        <taxon>Metazoa</taxon>
        <taxon>Chordata</taxon>
        <taxon>Craniata</taxon>
        <taxon>Vertebrata</taxon>
        <taxon>Euteleostomi</taxon>
        <taxon>Mammalia</taxon>
        <taxon>Eutheria</taxon>
        <taxon>Euarchontoglires</taxon>
        <taxon>Glires</taxon>
        <taxon>Rodentia</taxon>
        <taxon>Myomorpha</taxon>
        <taxon>Muroidea</taxon>
        <taxon>Muridae</taxon>
        <taxon>Murinae</taxon>
        <taxon>Rattus</taxon>
    </lineage>
</organism>
<evidence type="ECO:0000256" key="3">
    <source>
        <dbReference type="ARBA" id="ARBA00023015"/>
    </source>
</evidence>
<dbReference type="Gene3D" id="2.60.40.820">
    <property type="entry name" value="Transcription factor, T-box"/>
    <property type="match status" value="1"/>
</dbReference>
<dbReference type="Pfam" id="PF00907">
    <property type="entry name" value="T-box"/>
    <property type="match status" value="1"/>
</dbReference>
<keyword evidence="4 7" id="KW-0238">DNA-binding</keyword>
<protein>
    <submittedName>
        <fullName evidence="10">T-box transcription factor 1</fullName>
    </submittedName>
</protein>
<evidence type="ECO:0000256" key="8">
    <source>
        <dbReference type="SAM" id="MobiDB-lite"/>
    </source>
</evidence>
<evidence type="ECO:0000256" key="6">
    <source>
        <dbReference type="ARBA" id="ARBA00023242"/>
    </source>
</evidence>
<evidence type="ECO:0000256" key="2">
    <source>
        <dbReference type="ARBA" id="ARBA00022473"/>
    </source>
</evidence>
<dbReference type="SUPFAM" id="SSF49417">
    <property type="entry name" value="p53-like transcription factors"/>
    <property type="match status" value="1"/>
</dbReference>
<keyword evidence="6 7" id="KW-0539">Nucleus</keyword>
<keyword evidence="11" id="KW-1185">Reference proteome</keyword>
<reference evidence="10" key="1">
    <citation type="submission" date="2024-01" db="EMBL/GenBank/DDBJ databases">
        <title>GRCr8: a new rat reference genome assembly contstructed from accurate long reads and long range scaffolding.</title>
        <authorList>
            <person name="Doris P.A."/>
            <person name="Kalbfleisch T."/>
            <person name="Li K."/>
            <person name="Howe K."/>
            <person name="Wood J."/>
        </authorList>
    </citation>
    <scope>NUCLEOTIDE SEQUENCE [LARGE SCALE GENOMIC DNA]</scope>
    <source>
        <strain evidence="10">Brown Norway</strain>
    </source>
</reference>
<dbReference type="GeneTree" id="ENSGT00940000154816"/>
<accession>A0ABK0LP46</accession>
<evidence type="ECO:0000259" key="9">
    <source>
        <dbReference type="PROSITE" id="PS50252"/>
    </source>
</evidence>
<dbReference type="Proteomes" id="UP000002494">
    <property type="component" value="Chromosome 11"/>
</dbReference>
<keyword evidence="3" id="KW-0805">Transcription regulation</keyword>
<evidence type="ECO:0000256" key="1">
    <source>
        <dbReference type="ARBA" id="ARBA00004123"/>
    </source>
</evidence>
<evidence type="ECO:0000313" key="10">
    <source>
        <dbReference type="Ensembl" id="ENSRNOP00000102869.1"/>
    </source>
</evidence>
<dbReference type="Ensembl" id="ENSRNOT00000168762.1">
    <property type="protein sequence ID" value="ENSRNOP00000102869.1"/>
    <property type="gene ID" value="ENSRNOG00000001892.7"/>
</dbReference>
<dbReference type="SMART" id="SM00425">
    <property type="entry name" value="TBOX"/>
    <property type="match status" value="1"/>
</dbReference>
<dbReference type="InterPro" id="IPR001699">
    <property type="entry name" value="TF_T-box"/>
</dbReference>
<comment type="caution">
    <text evidence="7">Lacks conserved residue(s) required for the propagation of feature annotation.</text>
</comment>
<dbReference type="PROSITE" id="PS01264">
    <property type="entry name" value="TBOX_2"/>
    <property type="match status" value="1"/>
</dbReference>
<reference evidence="10" key="3">
    <citation type="submission" date="2025-09" db="UniProtKB">
        <authorList>
            <consortium name="Ensembl"/>
        </authorList>
    </citation>
    <scope>IDENTIFICATION</scope>
    <source>
        <strain evidence="10">Brown Norway</strain>
    </source>
</reference>
<reference evidence="10" key="2">
    <citation type="submission" date="2025-08" db="UniProtKB">
        <authorList>
            <consortium name="Ensembl"/>
        </authorList>
    </citation>
    <scope>IDENTIFICATION</scope>
    <source>
        <strain evidence="10">Brown Norway</strain>
    </source>
</reference>
<feature type="compositionally biased region" description="Pro residues" evidence="8">
    <location>
        <begin position="100"/>
        <end position="109"/>
    </location>
</feature>
<dbReference type="PROSITE" id="PS01283">
    <property type="entry name" value="TBOX_1"/>
    <property type="match status" value="1"/>
</dbReference>
<gene>
    <name evidence="10" type="primary">Tbx1</name>
</gene>
<dbReference type="RGD" id="1307734">
    <property type="gene designation" value="Tbx1"/>
</dbReference>
<comment type="subcellular location">
    <subcellularLocation>
        <location evidence="1 7">Nucleus</location>
    </subcellularLocation>
</comment>
<dbReference type="PANTHER" id="PTHR11267">
    <property type="entry name" value="T-BOX PROTEIN-RELATED"/>
    <property type="match status" value="1"/>
</dbReference>
<dbReference type="RefSeq" id="NP_001402633.1">
    <property type="nucleotide sequence ID" value="NM_001415704.1"/>
</dbReference>
<dbReference type="InterPro" id="IPR046360">
    <property type="entry name" value="T-box_DNA-bd"/>
</dbReference>
<sequence>MDARSPLSARASAFSIASLVAAEASEGTAHRGPRPSDRAKLRRLPGSPAGMHFSTVTRDMEAFAASSLSGLGAPSPGADPFGPREPPPPRYDPCTAAPGAPGPPPPPRAYPFAPAPGAASSSAAESEGPGASRAAAAKAPVKKNPKVASVSVQLEMKALWDEFNQLGTEMIVTKAGRRMFPTFQVKLFGMDPMADYMLLMDFVPVDDKRYRYAFHSSSWLVAGKADPATPGRVHYHPDSPAKGAQWMKQIVSFDKLKLTNNLLDDNGHIILNSMHRYQPRFHVVYVDPRKDSEKYAEENFKTFVFEETRFTAVTAYQNHRITQLKIASNPFAKGFRDCDPEDWPRNHRPGALPLVSAFARSRNPVASPTQPNGADKDVAEARREFDRDSGPAALGDATHPPQLLARVLSPALPGPGGLVPLPGGSGGRHSPPHADLRLEAPGASEPLHHHPYKYPAAAYDHYLGAKSRPAPYPLPGLRGHGYHPHAHPHAHPHHHHHPAVNPAAAAAAAAAANVYSSAAAPPGAYDYCPR</sequence>
<keyword evidence="2" id="KW-0217">Developmental protein</keyword>